<feature type="chain" id="PRO_5039365189" description="YhfM-like domain-containing protein" evidence="1">
    <location>
        <begin position="20"/>
        <end position="147"/>
    </location>
</feature>
<gene>
    <name evidence="3" type="ORF">FS935_01935</name>
</gene>
<dbReference type="Proteomes" id="UP000321363">
    <property type="component" value="Unassembled WGS sequence"/>
</dbReference>
<protein>
    <recommendedName>
        <fullName evidence="2">YhfM-like domain-containing protein</fullName>
    </recommendedName>
</protein>
<reference evidence="3 4" key="1">
    <citation type="journal article" date="2005" name="Int. J. Syst. Evol. Microbiol.">
        <title>Bacillus litoralis sp. nov., isolated from a tidal flat of the Yellow Sea in Korea.</title>
        <authorList>
            <person name="Yoon J.H."/>
            <person name="Oh T.K."/>
        </authorList>
    </citation>
    <scope>NUCLEOTIDE SEQUENCE [LARGE SCALE GENOMIC DNA]</scope>
    <source>
        <strain evidence="3 4">SW-211</strain>
    </source>
</reference>
<accession>A0A5C6W955</accession>
<evidence type="ECO:0000313" key="3">
    <source>
        <dbReference type="EMBL" id="TXC92978.1"/>
    </source>
</evidence>
<sequence>MKKIFLLVFTVVAVSIVTACSNKQEETMVLLDEEISKIILSNSLGKGDINLKELKSFEDNECINIFEKAIKTATTKQNVSHTLGKPDYDIQVQYSEGYPTHAIHLWLGEEGETSTLMYTIDDEDVSYFTTINMTNKLRKIILPAQSS</sequence>
<feature type="signal peptide" evidence="1">
    <location>
        <begin position="1"/>
        <end position="19"/>
    </location>
</feature>
<dbReference type="AlphaFoldDB" id="A0A5C6W955"/>
<dbReference type="PROSITE" id="PS51257">
    <property type="entry name" value="PROKAR_LIPOPROTEIN"/>
    <property type="match status" value="1"/>
</dbReference>
<feature type="domain" description="YhfM-like" evidence="2">
    <location>
        <begin position="33"/>
        <end position="141"/>
    </location>
</feature>
<organism evidence="3 4">
    <name type="scientific">Metabacillus litoralis</name>
    <dbReference type="NCBI Taxonomy" id="152268"/>
    <lineage>
        <taxon>Bacteria</taxon>
        <taxon>Bacillati</taxon>
        <taxon>Bacillota</taxon>
        <taxon>Bacilli</taxon>
        <taxon>Bacillales</taxon>
        <taxon>Bacillaceae</taxon>
        <taxon>Metabacillus</taxon>
    </lineage>
</organism>
<evidence type="ECO:0000256" key="1">
    <source>
        <dbReference type="SAM" id="SignalP"/>
    </source>
</evidence>
<keyword evidence="4" id="KW-1185">Reference proteome</keyword>
<evidence type="ECO:0000259" key="2">
    <source>
        <dbReference type="Pfam" id="PF26353"/>
    </source>
</evidence>
<dbReference type="OrthoDB" id="2928335at2"/>
<evidence type="ECO:0000313" key="4">
    <source>
        <dbReference type="Proteomes" id="UP000321363"/>
    </source>
</evidence>
<proteinExistence type="predicted"/>
<dbReference type="EMBL" id="VOQF01000001">
    <property type="protein sequence ID" value="TXC92978.1"/>
    <property type="molecule type" value="Genomic_DNA"/>
</dbReference>
<name>A0A5C6W955_9BACI</name>
<dbReference type="Pfam" id="PF26353">
    <property type="entry name" value="YhfM"/>
    <property type="match status" value="1"/>
</dbReference>
<dbReference type="RefSeq" id="WP_146945839.1">
    <property type="nucleotide sequence ID" value="NZ_VOQF01000001.1"/>
</dbReference>
<comment type="caution">
    <text evidence="3">The sequence shown here is derived from an EMBL/GenBank/DDBJ whole genome shotgun (WGS) entry which is preliminary data.</text>
</comment>
<dbReference type="InterPro" id="IPR058780">
    <property type="entry name" value="YhfM-like_dom"/>
</dbReference>
<keyword evidence="1" id="KW-0732">Signal</keyword>